<dbReference type="InterPro" id="IPR029058">
    <property type="entry name" value="AB_hydrolase_fold"/>
</dbReference>
<dbReference type="OrthoDB" id="425534at2759"/>
<dbReference type="GO" id="GO:0004177">
    <property type="term" value="F:aminopeptidase activity"/>
    <property type="evidence" value="ECO:0007669"/>
    <property type="project" value="UniProtKB-KW"/>
</dbReference>
<keyword evidence="6" id="KW-0031">Aminopeptidase</keyword>
<dbReference type="PANTHER" id="PTHR43248:SF25">
    <property type="entry name" value="AB HYDROLASE-1 DOMAIN-CONTAINING PROTEIN-RELATED"/>
    <property type="match status" value="1"/>
</dbReference>
<evidence type="ECO:0000259" key="4">
    <source>
        <dbReference type="Pfam" id="PF00561"/>
    </source>
</evidence>
<dbReference type="InterPro" id="IPR013595">
    <property type="entry name" value="Pept_S33_TAP-like_C"/>
</dbReference>
<keyword evidence="2" id="KW-0378">Hydrolase</keyword>
<dbReference type="InterPro" id="IPR000073">
    <property type="entry name" value="AB_hydrolase_1"/>
</dbReference>
<dbReference type="EMBL" id="AZHF01000003">
    <property type="protein sequence ID" value="OAA77140.1"/>
    <property type="molecule type" value="Genomic_DNA"/>
</dbReference>
<gene>
    <name evidence="6" type="ORF">LEL_03963</name>
</gene>
<dbReference type="PANTHER" id="PTHR43248">
    <property type="entry name" value="2-SUCCINYL-6-HYDROXY-2,4-CYCLOHEXADIENE-1-CARBOXYLATE SYNTHASE"/>
    <property type="match status" value="1"/>
</dbReference>
<dbReference type="AlphaFoldDB" id="A0A168H005"/>
<comment type="similarity">
    <text evidence="1">Belongs to the peptidase S33 family.</text>
</comment>
<evidence type="ECO:0000313" key="6">
    <source>
        <dbReference type="EMBL" id="OAA77140.1"/>
    </source>
</evidence>
<evidence type="ECO:0000256" key="1">
    <source>
        <dbReference type="ARBA" id="ARBA00010088"/>
    </source>
</evidence>
<feature type="domain" description="Peptidase S33 tripeptidyl aminopeptidase-like C-terminal" evidence="5">
    <location>
        <begin position="408"/>
        <end position="500"/>
    </location>
</feature>
<proteinExistence type="inferred from homology"/>
<sequence>MSPKQILSILSMIGMATTSSLHLQPRLDSKLDWGECNDPVINATLPADCANFTVPLDYLSEGGEEIQLQLARIRAPVQPAKGTILLNFGGPGEEARATLTGPKAIQYLALSGGRYDLAAFDPRGVANTIPQKCFLTKQDKIEFLEAQTWHDQNETSLEKMWDRAKIDVEKCYEAHNKTQPFLGTASVARDLMSVVDALGEDGMLRYWGFSYGTTLGATVAAMFPDKIDKMVIDGVQNPHEYYHALADYEEWTDSDRVFSEIFRSCVRAGPQQCPMAAGNYTAEEMEMIAWRVANALKTNPIQLGNGTEFDYPVIRGLFGLSLYGPDRWPLLMKILPYLATNETDHPVFVKAASALVNQFTASVEIIPAVYGIHCSDRIPRLETLDEFRPVQARLSEISKVMDGSAALSMACGLWKSDAKERYMGDFQVKTKNPILLSSNRYDGHTPLKSAYNVSSSFEGSSVLVVNGFGHSTMSQASVCNLKQTSAYWLNGTLPEKGFQCEVNAVPYGNYTWQNAITEVYGDGFGSPGGSNAQPQPVPGGGNDNGNGSDNEANPKPTLPPVSRATSLISKINLAPALAVALVCIL</sequence>
<accession>A0A168H005</accession>
<dbReference type="SUPFAM" id="SSF53474">
    <property type="entry name" value="alpha/beta-Hydrolases"/>
    <property type="match status" value="1"/>
</dbReference>
<organism evidence="6 7">
    <name type="scientific">Akanthomyces lecanii RCEF 1005</name>
    <dbReference type="NCBI Taxonomy" id="1081108"/>
    <lineage>
        <taxon>Eukaryota</taxon>
        <taxon>Fungi</taxon>
        <taxon>Dikarya</taxon>
        <taxon>Ascomycota</taxon>
        <taxon>Pezizomycotina</taxon>
        <taxon>Sordariomycetes</taxon>
        <taxon>Hypocreomycetidae</taxon>
        <taxon>Hypocreales</taxon>
        <taxon>Cordycipitaceae</taxon>
        <taxon>Akanthomyces</taxon>
        <taxon>Cordyceps confragosa</taxon>
    </lineage>
</organism>
<evidence type="ECO:0000259" key="5">
    <source>
        <dbReference type="Pfam" id="PF08386"/>
    </source>
</evidence>
<protein>
    <submittedName>
        <fullName evidence="6">Peptidase S33 tripeptidyl aminopeptidase-lik</fullName>
    </submittedName>
</protein>
<feature type="domain" description="AB hydrolase-1" evidence="4">
    <location>
        <begin position="104"/>
        <end position="255"/>
    </location>
</feature>
<dbReference type="Proteomes" id="UP000076881">
    <property type="component" value="Unassembled WGS sequence"/>
</dbReference>
<evidence type="ECO:0000256" key="2">
    <source>
        <dbReference type="ARBA" id="ARBA00022801"/>
    </source>
</evidence>
<evidence type="ECO:0000313" key="7">
    <source>
        <dbReference type="Proteomes" id="UP000076881"/>
    </source>
</evidence>
<reference evidence="6 7" key="1">
    <citation type="journal article" date="2016" name="Genome Biol. Evol.">
        <title>Divergent and convergent evolution of fungal pathogenicity.</title>
        <authorList>
            <person name="Shang Y."/>
            <person name="Xiao G."/>
            <person name="Zheng P."/>
            <person name="Cen K."/>
            <person name="Zhan S."/>
            <person name="Wang C."/>
        </authorList>
    </citation>
    <scope>NUCLEOTIDE SEQUENCE [LARGE SCALE GENOMIC DNA]</scope>
    <source>
        <strain evidence="6 7">RCEF 1005</strain>
    </source>
</reference>
<dbReference type="Gene3D" id="3.40.50.1820">
    <property type="entry name" value="alpha/beta hydrolase"/>
    <property type="match status" value="1"/>
</dbReference>
<dbReference type="Pfam" id="PF08386">
    <property type="entry name" value="Abhydrolase_4"/>
    <property type="match status" value="1"/>
</dbReference>
<feature type="region of interest" description="Disordered" evidence="3">
    <location>
        <begin position="523"/>
        <end position="561"/>
    </location>
</feature>
<dbReference type="Pfam" id="PF00561">
    <property type="entry name" value="Abhydrolase_1"/>
    <property type="match status" value="1"/>
</dbReference>
<keyword evidence="6" id="KW-0645">Protease</keyword>
<name>A0A168H005_CORDF</name>
<comment type="caution">
    <text evidence="6">The sequence shown here is derived from an EMBL/GenBank/DDBJ whole genome shotgun (WGS) entry which is preliminary data.</text>
</comment>
<keyword evidence="7" id="KW-1185">Reference proteome</keyword>
<dbReference type="STRING" id="1081108.A0A168H005"/>
<evidence type="ECO:0000256" key="3">
    <source>
        <dbReference type="SAM" id="MobiDB-lite"/>
    </source>
</evidence>
<dbReference type="InterPro" id="IPR051601">
    <property type="entry name" value="Serine_prot/Carboxylest_S33"/>
</dbReference>